<dbReference type="OrthoDB" id="542841at2759"/>
<organism evidence="2 3">
    <name type="scientific">Mycoemilia scoparia</name>
    <dbReference type="NCBI Taxonomy" id="417184"/>
    <lineage>
        <taxon>Eukaryota</taxon>
        <taxon>Fungi</taxon>
        <taxon>Fungi incertae sedis</taxon>
        <taxon>Zoopagomycota</taxon>
        <taxon>Kickxellomycotina</taxon>
        <taxon>Kickxellomycetes</taxon>
        <taxon>Kickxellales</taxon>
        <taxon>Kickxellaceae</taxon>
        <taxon>Mycoemilia</taxon>
    </lineage>
</organism>
<keyword evidence="3" id="KW-1185">Reference proteome</keyword>
<dbReference type="AlphaFoldDB" id="A0A9W8DMY0"/>
<accession>A0A9W8DMY0</accession>
<feature type="compositionally biased region" description="Polar residues" evidence="1">
    <location>
        <begin position="138"/>
        <end position="150"/>
    </location>
</feature>
<dbReference type="InterPro" id="IPR036152">
    <property type="entry name" value="Asp/glu_Ase-like_sf"/>
</dbReference>
<evidence type="ECO:0000256" key="1">
    <source>
        <dbReference type="SAM" id="MobiDB-lite"/>
    </source>
</evidence>
<dbReference type="InterPro" id="IPR006034">
    <property type="entry name" value="Asparaginase/glutaminase-like"/>
</dbReference>
<dbReference type="EMBL" id="JANBPU010000079">
    <property type="protein sequence ID" value="KAJ1917162.1"/>
    <property type="molecule type" value="Genomic_DNA"/>
</dbReference>
<evidence type="ECO:0008006" key="4">
    <source>
        <dbReference type="Google" id="ProtNLM"/>
    </source>
</evidence>
<dbReference type="Proteomes" id="UP001150538">
    <property type="component" value="Unassembled WGS sequence"/>
</dbReference>
<sequence length="208" mass="22870">MSTLHPNSIENGSNGQGGPRGLRRKGSEYLNETVNFQRTTLLGEDTFVRGISKVLIIYTGGTIGMQHDKENGYTPVKGYLPQSLALLRRFHDPDGFRDFESYSRSSSRDEQGTPPVAEANLAGQQTKGGTQDRDGTKPAQTTEGVLQQDRQNVDRLWVDEEGTTKTNSVSGSTVSLANIVDIPEKALEDAVLSDWLITPRSLYGKRIK</sequence>
<proteinExistence type="predicted"/>
<reference evidence="2" key="1">
    <citation type="submission" date="2022-07" db="EMBL/GenBank/DDBJ databases">
        <title>Phylogenomic reconstructions and comparative analyses of Kickxellomycotina fungi.</title>
        <authorList>
            <person name="Reynolds N.K."/>
            <person name="Stajich J.E."/>
            <person name="Barry K."/>
            <person name="Grigoriev I.V."/>
            <person name="Crous P."/>
            <person name="Smith M.E."/>
        </authorList>
    </citation>
    <scope>NUCLEOTIDE SEQUENCE</scope>
    <source>
        <strain evidence="2">NBRC 100468</strain>
    </source>
</reference>
<dbReference type="SUPFAM" id="SSF53774">
    <property type="entry name" value="Glutaminase/Asparaginase"/>
    <property type="match status" value="1"/>
</dbReference>
<dbReference type="InterPro" id="IPR037152">
    <property type="entry name" value="L-asparaginase_N_sf"/>
</dbReference>
<feature type="region of interest" description="Disordered" evidence="1">
    <location>
        <begin position="1"/>
        <end position="25"/>
    </location>
</feature>
<name>A0A9W8DMY0_9FUNG</name>
<dbReference type="PIRSF" id="PIRSF500176">
    <property type="entry name" value="L_ASNase"/>
    <property type="match status" value="1"/>
</dbReference>
<protein>
    <recommendedName>
        <fullName evidence="4">Asparaginase</fullName>
    </recommendedName>
</protein>
<evidence type="ECO:0000313" key="3">
    <source>
        <dbReference type="Proteomes" id="UP001150538"/>
    </source>
</evidence>
<comment type="caution">
    <text evidence="2">The sequence shown here is derived from an EMBL/GenBank/DDBJ whole genome shotgun (WGS) entry which is preliminary data.</text>
</comment>
<dbReference type="PIRSF" id="PIRSF001220">
    <property type="entry name" value="L-ASNase_gatD"/>
    <property type="match status" value="1"/>
</dbReference>
<dbReference type="Gene3D" id="3.40.50.1170">
    <property type="entry name" value="L-asparaginase, N-terminal domain"/>
    <property type="match status" value="1"/>
</dbReference>
<feature type="region of interest" description="Disordered" evidence="1">
    <location>
        <begin position="98"/>
        <end position="153"/>
    </location>
</feature>
<feature type="compositionally biased region" description="Basic and acidic residues" evidence="1">
    <location>
        <begin position="98"/>
        <end position="111"/>
    </location>
</feature>
<evidence type="ECO:0000313" key="2">
    <source>
        <dbReference type="EMBL" id="KAJ1917162.1"/>
    </source>
</evidence>
<feature type="compositionally biased region" description="Polar residues" evidence="1">
    <location>
        <begin position="1"/>
        <end position="13"/>
    </location>
</feature>
<gene>
    <name evidence="2" type="ORF">H4219_003352</name>
</gene>